<reference evidence="1" key="1">
    <citation type="submission" date="2022-03" db="EMBL/GenBank/DDBJ databases">
        <authorList>
            <person name="Brunel B."/>
        </authorList>
    </citation>
    <scope>NUCLEOTIDE SEQUENCE</scope>
    <source>
        <strain evidence="1">STM4922sample</strain>
    </source>
</reference>
<proteinExistence type="predicted"/>
<gene>
    <name evidence="1" type="ORF">MES4922_60123</name>
</gene>
<dbReference type="Proteomes" id="UP001152604">
    <property type="component" value="Unassembled WGS sequence"/>
</dbReference>
<evidence type="ECO:0000313" key="2">
    <source>
        <dbReference type="Proteomes" id="UP001152604"/>
    </source>
</evidence>
<protein>
    <recommendedName>
        <fullName evidence="3">Secreted protein</fullName>
    </recommendedName>
</protein>
<evidence type="ECO:0008006" key="3">
    <source>
        <dbReference type="Google" id="ProtNLM"/>
    </source>
</evidence>
<accession>A0ABM9ECW9</accession>
<sequence length="82" mass="10001">MIDRLLIVLDGQAQMRLWLSYFIFHFYPSPSRSSSAHHFARAHPLTCMQRLARHDSHHWHRKDYSFTRGRHRCEDQFVQIEH</sequence>
<evidence type="ECO:0000313" key="1">
    <source>
        <dbReference type="EMBL" id="CAH2407155.1"/>
    </source>
</evidence>
<keyword evidence="2" id="KW-1185">Reference proteome</keyword>
<name>A0ABM9ECW9_9HYPH</name>
<organism evidence="1 2">
    <name type="scientific">Mesorhizobium ventifaucium</name>
    <dbReference type="NCBI Taxonomy" id="666020"/>
    <lineage>
        <taxon>Bacteria</taxon>
        <taxon>Pseudomonadati</taxon>
        <taxon>Pseudomonadota</taxon>
        <taxon>Alphaproteobacteria</taxon>
        <taxon>Hyphomicrobiales</taxon>
        <taxon>Phyllobacteriaceae</taxon>
        <taxon>Mesorhizobium</taxon>
    </lineage>
</organism>
<dbReference type="EMBL" id="CAKXZS010000056">
    <property type="protein sequence ID" value="CAH2407155.1"/>
    <property type="molecule type" value="Genomic_DNA"/>
</dbReference>
<comment type="caution">
    <text evidence="1">The sequence shown here is derived from an EMBL/GenBank/DDBJ whole genome shotgun (WGS) entry which is preliminary data.</text>
</comment>